<dbReference type="EMBL" id="JACHIO010000012">
    <property type="protein sequence ID" value="MBB5064647.1"/>
    <property type="molecule type" value="Genomic_DNA"/>
</dbReference>
<dbReference type="PRINTS" id="PR00080">
    <property type="entry name" value="SDRFAMILY"/>
</dbReference>
<sequence>MANQRVWLITGSSRGLGRALAEEVLAHGDLLAATARDTQQLAPLVEQYGDKVLPLALEVQDAKQVEAAVALAHKHFGRIDNLVNNAGYGFIGAFEEMSEEQFKGQIDTNFWGVVHMTRSVLPLMRVQGSGRIFQVTSIGGRSAGPGLSGYHAAKFAVEGFSEALAQEVAPLGIQVCLVEPGGFRTDWGSASMAYAPEMEAYRESVGRRRAFMQSGYVFPGDPEKAAQAMFELAGREHLPLRQPFGTDATVFLKHGYEQSLAELAQTSPLAVTTDFEDADPSSTHGIIERLRVSAQKR</sequence>
<keyword evidence="2" id="KW-0560">Oxidoreductase</keyword>
<dbReference type="InterPro" id="IPR002347">
    <property type="entry name" value="SDR_fam"/>
</dbReference>
<dbReference type="GO" id="GO:0016491">
    <property type="term" value="F:oxidoreductase activity"/>
    <property type="evidence" value="ECO:0007669"/>
    <property type="project" value="UniProtKB-KW"/>
</dbReference>
<dbReference type="RefSeq" id="WP_184256716.1">
    <property type="nucleotide sequence ID" value="NZ_JACHIO010000012.1"/>
</dbReference>
<dbReference type="AlphaFoldDB" id="A0A7W7ZS13"/>
<organism evidence="5 6">
    <name type="scientific">Granulicella mallensis</name>
    <dbReference type="NCBI Taxonomy" id="940614"/>
    <lineage>
        <taxon>Bacteria</taxon>
        <taxon>Pseudomonadati</taxon>
        <taxon>Acidobacteriota</taxon>
        <taxon>Terriglobia</taxon>
        <taxon>Terriglobales</taxon>
        <taxon>Acidobacteriaceae</taxon>
        <taxon>Granulicella</taxon>
    </lineage>
</organism>
<reference evidence="5 6" key="1">
    <citation type="submission" date="2020-08" db="EMBL/GenBank/DDBJ databases">
        <title>Genomic Encyclopedia of Type Strains, Phase IV (KMG-V): Genome sequencing to study the core and pangenomes of soil and plant-associated prokaryotes.</title>
        <authorList>
            <person name="Whitman W."/>
        </authorList>
    </citation>
    <scope>NUCLEOTIDE SEQUENCE [LARGE SCALE GENOMIC DNA]</scope>
    <source>
        <strain evidence="5 6">X5P3</strain>
    </source>
</reference>
<dbReference type="Pfam" id="PF00106">
    <property type="entry name" value="adh_short"/>
    <property type="match status" value="1"/>
</dbReference>
<dbReference type="SUPFAM" id="SSF51735">
    <property type="entry name" value="NAD(P)-binding Rossmann-fold domains"/>
    <property type="match status" value="1"/>
</dbReference>
<dbReference type="NCBIfam" id="NF006114">
    <property type="entry name" value="PRK08263.1"/>
    <property type="match status" value="1"/>
</dbReference>
<dbReference type="SMART" id="SM00822">
    <property type="entry name" value="PKS_KR"/>
    <property type="match status" value="1"/>
</dbReference>
<dbReference type="PANTHER" id="PTHR43976">
    <property type="entry name" value="SHORT CHAIN DEHYDROGENASE"/>
    <property type="match status" value="1"/>
</dbReference>
<dbReference type="Gene3D" id="3.40.50.720">
    <property type="entry name" value="NAD(P)-binding Rossmann-like Domain"/>
    <property type="match status" value="1"/>
</dbReference>
<evidence type="ECO:0000256" key="3">
    <source>
        <dbReference type="RuleBase" id="RU000363"/>
    </source>
</evidence>
<comment type="caution">
    <text evidence="5">The sequence shown here is derived from an EMBL/GenBank/DDBJ whole genome shotgun (WGS) entry which is preliminary data.</text>
</comment>
<evidence type="ECO:0000256" key="1">
    <source>
        <dbReference type="ARBA" id="ARBA00006484"/>
    </source>
</evidence>
<evidence type="ECO:0000313" key="6">
    <source>
        <dbReference type="Proteomes" id="UP000584867"/>
    </source>
</evidence>
<gene>
    <name evidence="5" type="ORF">HDF15_003007</name>
</gene>
<dbReference type="InterPro" id="IPR057326">
    <property type="entry name" value="KR_dom"/>
</dbReference>
<dbReference type="Proteomes" id="UP000584867">
    <property type="component" value="Unassembled WGS sequence"/>
</dbReference>
<feature type="domain" description="Ketoreductase" evidence="4">
    <location>
        <begin position="5"/>
        <end position="190"/>
    </location>
</feature>
<evidence type="ECO:0000313" key="5">
    <source>
        <dbReference type="EMBL" id="MBB5064647.1"/>
    </source>
</evidence>
<dbReference type="PRINTS" id="PR00081">
    <property type="entry name" value="GDHRDH"/>
</dbReference>
<comment type="similarity">
    <text evidence="1 3">Belongs to the short-chain dehydrogenases/reductases (SDR) family.</text>
</comment>
<protein>
    <submittedName>
        <fullName evidence="5">NAD(P)-dependent dehydrogenase (Short-subunit alcohol dehydrogenase family)</fullName>
    </submittedName>
</protein>
<name>A0A7W7ZS13_9BACT</name>
<dbReference type="CDD" id="cd05374">
    <property type="entry name" value="17beta-HSD-like_SDR_c"/>
    <property type="match status" value="1"/>
</dbReference>
<accession>A0A7W7ZS13</accession>
<dbReference type="InterPro" id="IPR051911">
    <property type="entry name" value="SDR_oxidoreductase"/>
</dbReference>
<dbReference type="PANTHER" id="PTHR43976:SF16">
    <property type="entry name" value="SHORT-CHAIN DEHYDROGENASE_REDUCTASE FAMILY PROTEIN"/>
    <property type="match status" value="1"/>
</dbReference>
<evidence type="ECO:0000259" key="4">
    <source>
        <dbReference type="SMART" id="SM00822"/>
    </source>
</evidence>
<dbReference type="InterPro" id="IPR036291">
    <property type="entry name" value="NAD(P)-bd_dom_sf"/>
</dbReference>
<evidence type="ECO:0000256" key="2">
    <source>
        <dbReference type="ARBA" id="ARBA00023002"/>
    </source>
</evidence>
<proteinExistence type="inferred from homology"/>